<protein>
    <submittedName>
        <fullName evidence="2">Haloacid dehalogenase</fullName>
    </submittedName>
</protein>
<evidence type="ECO:0000313" key="2">
    <source>
        <dbReference type="EMBL" id="GEO32348.1"/>
    </source>
</evidence>
<dbReference type="InterPro" id="IPR036412">
    <property type="entry name" value="HAD-like_sf"/>
</dbReference>
<dbReference type="InterPro" id="IPR023214">
    <property type="entry name" value="HAD_sf"/>
</dbReference>
<dbReference type="Pfam" id="PF08282">
    <property type="entry name" value="Hydrolase_3"/>
    <property type="match status" value="2"/>
</dbReference>
<dbReference type="Gene3D" id="3.40.50.1000">
    <property type="entry name" value="HAD superfamily/HAD-like"/>
    <property type="match status" value="1"/>
</dbReference>
<proteinExistence type="predicted"/>
<comment type="caution">
    <text evidence="2">The sequence shown here is derived from an EMBL/GenBank/DDBJ whole genome shotgun (WGS) entry which is preliminary data.</text>
</comment>
<dbReference type="RefSeq" id="WP_146898427.1">
    <property type="nucleotide sequence ID" value="NZ_BAAARM010000001.1"/>
</dbReference>
<dbReference type="Proteomes" id="UP000321181">
    <property type="component" value="Unassembled WGS sequence"/>
</dbReference>
<evidence type="ECO:0000313" key="3">
    <source>
        <dbReference type="Proteomes" id="UP000321181"/>
    </source>
</evidence>
<name>A0A512D789_9CELL</name>
<dbReference type="Gene3D" id="3.30.1240.10">
    <property type="match status" value="1"/>
</dbReference>
<dbReference type="EMBL" id="BJYY01000001">
    <property type="protein sequence ID" value="GEO32348.1"/>
    <property type="molecule type" value="Genomic_DNA"/>
</dbReference>
<dbReference type="OrthoDB" id="3180855at2"/>
<dbReference type="PANTHER" id="PTHR10000">
    <property type="entry name" value="PHOSPHOSERINE PHOSPHATASE"/>
    <property type="match status" value="1"/>
</dbReference>
<feature type="region of interest" description="Disordered" evidence="1">
    <location>
        <begin position="1"/>
        <end position="32"/>
    </location>
</feature>
<reference evidence="2 3" key="1">
    <citation type="submission" date="2019-07" db="EMBL/GenBank/DDBJ databases">
        <title>Whole genome shotgun sequence of Cellulomonas aerilata NBRC 106308.</title>
        <authorList>
            <person name="Hosoyama A."/>
            <person name="Uohara A."/>
            <person name="Ohji S."/>
            <person name="Ichikawa N."/>
        </authorList>
    </citation>
    <scope>NUCLEOTIDE SEQUENCE [LARGE SCALE GENOMIC DNA]</scope>
    <source>
        <strain evidence="2 3">NBRC 106308</strain>
    </source>
</reference>
<dbReference type="AlphaFoldDB" id="A0A512D789"/>
<sequence length="313" mass="32142">MSTAAGGTTGGTTGGSTGGDQAAGAGAGAPARRPAAVGEDALSRAGLVGHGPLLVALDIDGTLMTYDERISDATRAAVAAVREAGAHVVLSTGRSLHATVPVAHELGITEGWVVCSNGSVTARLDPRQPGGCTTTEVITFDPGPALRLMHAAMPDALFAVEEVGVGFRMNAAFPAGELAGVHSVVSVDDLASRHVTRLIVRSPGHTSEEFHRLVHRMGLEDVTYAIGWTAWMDVAPHGVTKASALEDLRRAMDVQPSRTVAVGDGRNDLAMLEWAALGVAMGHAPESVRAVADEVTGTIEDDGVVAVLRSLLD</sequence>
<dbReference type="PANTHER" id="PTHR10000:SF8">
    <property type="entry name" value="HAD SUPERFAMILY HYDROLASE-LIKE, TYPE 3"/>
    <property type="match status" value="1"/>
</dbReference>
<keyword evidence="3" id="KW-1185">Reference proteome</keyword>
<feature type="compositionally biased region" description="Low complexity" evidence="1">
    <location>
        <begin position="19"/>
        <end position="32"/>
    </location>
</feature>
<gene>
    <name evidence="2" type="ORF">CAE01nite_00730</name>
</gene>
<dbReference type="GO" id="GO:0000287">
    <property type="term" value="F:magnesium ion binding"/>
    <property type="evidence" value="ECO:0007669"/>
    <property type="project" value="TreeGrafter"/>
</dbReference>
<accession>A0A512D789</accession>
<organism evidence="2 3">
    <name type="scientific">Cellulomonas aerilata</name>
    <dbReference type="NCBI Taxonomy" id="515326"/>
    <lineage>
        <taxon>Bacteria</taxon>
        <taxon>Bacillati</taxon>
        <taxon>Actinomycetota</taxon>
        <taxon>Actinomycetes</taxon>
        <taxon>Micrococcales</taxon>
        <taxon>Cellulomonadaceae</taxon>
        <taxon>Cellulomonas</taxon>
    </lineage>
</organism>
<dbReference type="GO" id="GO:0005829">
    <property type="term" value="C:cytosol"/>
    <property type="evidence" value="ECO:0007669"/>
    <property type="project" value="TreeGrafter"/>
</dbReference>
<dbReference type="SUPFAM" id="SSF56784">
    <property type="entry name" value="HAD-like"/>
    <property type="match status" value="1"/>
</dbReference>
<evidence type="ECO:0000256" key="1">
    <source>
        <dbReference type="SAM" id="MobiDB-lite"/>
    </source>
</evidence>
<dbReference type="GO" id="GO:0016791">
    <property type="term" value="F:phosphatase activity"/>
    <property type="evidence" value="ECO:0007669"/>
    <property type="project" value="TreeGrafter"/>
</dbReference>
<feature type="compositionally biased region" description="Gly residues" evidence="1">
    <location>
        <begin position="7"/>
        <end position="18"/>
    </location>
</feature>
<dbReference type="PROSITE" id="PS01229">
    <property type="entry name" value="COF_2"/>
    <property type="match status" value="1"/>
</dbReference>